<name>A0A8J6D2R9_9ROSI</name>
<comment type="caution">
    <text evidence="3">The sequence shown here is derived from an EMBL/GenBank/DDBJ whole genome shotgun (WGS) entry which is preliminary data.</text>
</comment>
<dbReference type="InterPro" id="IPR019494">
    <property type="entry name" value="FIST_C"/>
</dbReference>
<protein>
    <recommendedName>
        <fullName evidence="5">F-box domain-containing protein</fullName>
    </recommendedName>
</protein>
<sequence>MANKNRSSPSSTTPKLMETSGFSLMNEDLLRNILSRLPATSFASAATVSKTWNAACYHILSRPKLSSAISLNPLPLVALQEVFDKVMSEPIRPHFAIASVGPGFEIKDVLQFMVEKVGSRTPIIVSSVKGILGRDALSHEFREVKWIDGNIDEVPVNTGIVLTVGFVPGLKVDVIPLLRQRKAPQGSMIDKFVLDIKSYTSSMSGCTSPQAIIMIGDGSVDQKPILEKLGKEFANDLLYSLIILSISDYAMSMETIIVGDETGQFVYRSSDVSRNVSTNKKHSPDAVALVFARDRNKARGIGNIEFHFALSKGVSAIGPRLKAASVRVQDSYTVTWLTARREGQQEILDGQQMLENIDNEMENNMDCVDLYIGVTRRRNCSVGSERPRMMTTLALHGIEGGDSEYLYVDGVGIRTGDYFQFYHSDPKTALSSSRSVSSTLRKLKLDWDSKSSLSKSTIMNAVDKKEAFGGFIFSCLGRGESFFGQLNVDSSPFLDNFPGVPVAGTFCGGEIGRGCTSLTANGDEGGSARCHLHAYSTVYLVMSYTPPEH</sequence>
<proteinExistence type="predicted"/>
<dbReference type="AlphaFoldDB" id="A0A8J6D2R9"/>
<dbReference type="GO" id="GO:0000209">
    <property type="term" value="P:protein polyubiquitination"/>
    <property type="evidence" value="ECO:0007669"/>
    <property type="project" value="TreeGrafter"/>
</dbReference>
<feature type="domain" description="F-box" evidence="1">
    <location>
        <begin position="25"/>
        <end position="65"/>
    </location>
</feature>
<dbReference type="SMART" id="SM01204">
    <property type="entry name" value="FIST_C"/>
    <property type="match status" value="1"/>
</dbReference>
<dbReference type="InterPro" id="IPR001810">
    <property type="entry name" value="F-box_dom"/>
</dbReference>
<accession>A0A8J6D2R9</accession>
<dbReference type="EMBL" id="JAHUZN010000004">
    <property type="protein sequence ID" value="KAG8496522.1"/>
    <property type="molecule type" value="Genomic_DNA"/>
</dbReference>
<gene>
    <name evidence="3" type="ORF">CXB51_007652</name>
</gene>
<dbReference type="GO" id="GO:0032436">
    <property type="term" value="P:positive regulation of proteasomal ubiquitin-dependent protein catabolic process"/>
    <property type="evidence" value="ECO:0007669"/>
    <property type="project" value="TreeGrafter"/>
</dbReference>
<dbReference type="Proteomes" id="UP000701853">
    <property type="component" value="Chromosome 4"/>
</dbReference>
<evidence type="ECO:0000313" key="4">
    <source>
        <dbReference type="Proteomes" id="UP000701853"/>
    </source>
</evidence>
<dbReference type="SMART" id="SM00256">
    <property type="entry name" value="FBOX"/>
    <property type="match status" value="1"/>
</dbReference>
<dbReference type="PANTHER" id="PTHR14939">
    <property type="entry name" value="F-BOX ONLY PROTEIN 22"/>
    <property type="match status" value="1"/>
</dbReference>
<dbReference type="Pfam" id="PF10442">
    <property type="entry name" value="FIST_C"/>
    <property type="match status" value="1"/>
</dbReference>
<evidence type="ECO:0000313" key="3">
    <source>
        <dbReference type="EMBL" id="KAG8496522.1"/>
    </source>
</evidence>
<evidence type="ECO:0000259" key="1">
    <source>
        <dbReference type="SMART" id="SM00256"/>
    </source>
</evidence>
<keyword evidence="4" id="KW-1185">Reference proteome</keyword>
<dbReference type="InterPro" id="IPR036047">
    <property type="entry name" value="F-box-like_dom_sf"/>
</dbReference>
<organism evidence="3 4">
    <name type="scientific">Gossypium anomalum</name>
    <dbReference type="NCBI Taxonomy" id="47600"/>
    <lineage>
        <taxon>Eukaryota</taxon>
        <taxon>Viridiplantae</taxon>
        <taxon>Streptophyta</taxon>
        <taxon>Embryophyta</taxon>
        <taxon>Tracheophyta</taxon>
        <taxon>Spermatophyta</taxon>
        <taxon>Magnoliopsida</taxon>
        <taxon>eudicotyledons</taxon>
        <taxon>Gunneridae</taxon>
        <taxon>Pentapetalae</taxon>
        <taxon>rosids</taxon>
        <taxon>malvids</taxon>
        <taxon>Malvales</taxon>
        <taxon>Malvaceae</taxon>
        <taxon>Malvoideae</taxon>
        <taxon>Gossypium</taxon>
    </lineage>
</organism>
<dbReference type="SUPFAM" id="SSF81383">
    <property type="entry name" value="F-box domain"/>
    <property type="match status" value="1"/>
</dbReference>
<evidence type="ECO:0000259" key="2">
    <source>
        <dbReference type="SMART" id="SM01204"/>
    </source>
</evidence>
<feature type="domain" description="FIST C-domain" evidence="2">
    <location>
        <begin position="347"/>
        <end position="514"/>
    </location>
</feature>
<reference evidence="3 4" key="1">
    <citation type="journal article" date="2021" name="bioRxiv">
        <title>The Gossypium anomalum genome as a resource for cotton improvement and evolutionary analysis of hybrid incompatibility.</title>
        <authorList>
            <person name="Grover C.E."/>
            <person name="Yuan D."/>
            <person name="Arick M.A."/>
            <person name="Miller E.R."/>
            <person name="Hu G."/>
            <person name="Peterson D.G."/>
            <person name="Wendel J.F."/>
            <person name="Udall J.A."/>
        </authorList>
    </citation>
    <scope>NUCLEOTIDE SEQUENCE [LARGE SCALE GENOMIC DNA]</scope>
    <source>
        <strain evidence="3">JFW-Udall</strain>
        <tissue evidence="3">Leaf</tissue>
    </source>
</reference>
<evidence type="ECO:0008006" key="5">
    <source>
        <dbReference type="Google" id="ProtNLM"/>
    </source>
</evidence>
<dbReference type="PANTHER" id="PTHR14939:SF5">
    <property type="entry name" value="F-BOX ONLY PROTEIN 22"/>
    <property type="match status" value="1"/>
</dbReference>
<dbReference type="OrthoDB" id="509497at2759"/>
<dbReference type="Pfam" id="PF00646">
    <property type="entry name" value="F-box"/>
    <property type="match status" value="1"/>
</dbReference>